<evidence type="ECO:0000256" key="1">
    <source>
        <dbReference type="ARBA" id="ARBA00006484"/>
    </source>
</evidence>
<evidence type="ECO:0000256" key="2">
    <source>
        <dbReference type="ARBA" id="ARBA00022857"/>
    </source>
</evidence>
<dbReference type="SMART" id="SM00822">
    <property type="entry name" value="PKS_KR"/>
    <property type="match status" value="1"/>
</dbReference>
<dbReference type="PRINTS" id="PR00080">
    <property type="entry name" value="SDRFAMILY"/>
</dbReference>
<protein>
    <recommendedName>
        <fullName evidence="3">Ketoreductase domain-containing protein</fullName>
    </recommendedName>
</protein>
<reference evidence="4 5" key="1">
    <citation type="submission" date="2014-04" db="EMBL/GenBank/DDBJ databases">
        <title>Evolutionary Origins and Diversification of the Mycorrhizal Mutualists.</title>
        <authorList>
            <consortium name="DOE Joint Genome Institute"/>
            <consortium name="Mycorrhizal Genomics Consortium"/>
            <person name="Kohler A."/>
            <person name="Kuo A."/>
            <person name="Nagy L.G."/>
            <person name="Floudas D."/>
            <person name="Copeland A."/>
            <person name="Barry K.W."/>
            <person name="Cichocki N."/>
            <person name="Veneault-Fourrey C."/>
            <person name="LaButti K."/>
            <person name="Lindquist E.A."/>
            <person name="Lipzen A."/>
            <person name="Lundell T."/>
            <person name="Morin E."/>
            <person name="Murat C."/>
            <person name="Riley R."/>
            <person name="Ohm R."/>
            <person name="Sun H."/>
            <person name="Tunlid A."/>
            <person name="Henrissat B."/>
            <person name="Grigoriev I.V."/>
            <person name="Hibbett D.S."/>
            <person name="Martin F."/>
        </authorList>
    </citation>
    <scope>NUCLEOTIDE SEQUENCE [LARGE SCALE GENOMIC DNA]</scope>
    <source>
        <strain evidence="4 5">MD-312</strain>
    </source>
</reference>
<gene>
    <name evidence="4" type="ORF">HYDPIDRAFT_34377</name>
</gene>
<dbReference type="HOGENOM" id="CLU_010194_1_0_1"/>
<dbReference type="Gene3D" id="3.40.50.720">
    <property type="entry name" value="NAD(P)-binding Rossmann-like Domain"/>
    <property type="match status" value="1"/>
</dbReference>
<dbReference type="PRINTS" id="PR00081">
    <property type="entry name" value="GDHRDH"/>
</dbReference>
<dbReference type="InterPro" id="IPR057326">
    <property type="entry name" value="KR_dom"/>
</dbReference>
<organism evidence="4 5">
    <name type="scientific">Hydnomerulius pinastri MD-312</name>
    <dbReference type="NCBI Taxonomy" id="994086"/>
    <lineage>
        <taxon>Eukaryota</taxon>
        <taxon>Fungi</taxon>
        <taxon>Dikarya</taxon>
        <taxon>Basidiomycota</taxon>
        <taxon>Agaricomycotina</taxon>
        <taxon>Agaricomycetes</taxon>
        <taxon>Agaricomycetidae</taxon>
        <taxon>Boletales</taxon>
        <taxon>Boletales incertae sedis</taxon>
        <taxon>Leucogyrophana</taxon>
    </lineage>
</organism>
<dbReference type="SUPFAM" id="SSF51735">
    <property type="entry name" value="NAD(P)-binding Rossmann-fold domains"/>
    <property type="match status" value="1"/>
</dbReference>
<dbReference type="GO" id="GO:0006633">
    <property type="term" value="P:fatty acid biosynthetic process"/>
    <property type="evidence" value="ECO:0007669"/>
    <property type="project" value="TreeGrafter"/>
</dbReference>
<dbReference type="FunFam" id="3.40.50.720:FF:000084">
    <property type="entry name" value="Short-chain dehydrogenase reductase"/>
    <property type="match status" value="1"/>
</dbReference>
<evidence type="ECO:0000313" key="4">
    <source>
        <dbReference type="EMBL" id="KIJ58227.1"/>
    </source>
</evidence>
<keyword evidence="2" id="KW-0521">NADP</keyword>
<dbReference type="PANTHER" id="PTHR42760:SF121">
    <property type="entry name" value="3-OXOACYL-(ACYL-CARRIER-PROTEIN) REDUCTASE"/>
    <property type="match status" value="1"/>
</dbReference>
<comment type="similarity">
    <text evidence="1">Belongs to the short-chain dehydrogenases/reductases (SDR) family.</text>
</comment>
<dbReference type="PANTHER" id="PTHR42760">
    <property type="entry name" value="SHORT-CHAIN DEHYDROGENASES/REDUCTASES FAMILY MEMBER"/>
    <property type="match status" value="1"/>
</dbReference>
<dbReference type="AlphaFoldDB" id="A0A0C9W794"/>
<dbReference type="EMBL" id="KN839966">
    <property type="protein sequence ID" value="KIJ58227.1"/>
    <property type="molecule type" value="Genomic_DNA"/>
</dbReference>
<dbReference type="InterPro" id="IPR036291">
    <property type="entry name" value="NAD(P)-bd_dom_sf"/>
</dbReference>
<feature type="domain" description="Ketoreductase" evidence="3">
    <location>
        <begin position="9"/>
        <end position="183"/>
    </location>
</feature>
<dbReference type="OrthoDB" id="498125at2759"/>
<proteinExistence type="inferred from homology"/>
<dbReference type="GO" id="GO:0016616">
    <property type="term" value="F:oxidoreductase activity, acting on the CH-OH group of donors, NAD or NADP as acceptor"/>
    <property type="evidence" value="ECO:0007669"/>
    <property type="project" value="TreeGrafter"/>
</dbReference>
<dbReference type="PROSITE" id="PS00061">
    <property type="entry name" value="ADH_SHORT"/>
    <property type="match status" value="1"/>
</dbReference>
<evidence type="ECO:0000313" key="5">
    <source>
        <dbReference type="Proteomes" id="UP000053820"/>
    </source>
</evidence>
<evidence type="ECO:0000259" key="3">
    <source>
        <dbReference type="SMART" id="SM00822"/>
    </source>
</evidence>
<dbReference type="InterPro" id="IPR020904">
    <property type="entry name" value="Sc_DH/Rdtase_CS"/>
</dbReference>
<keyword evidence="5" id="KW-1185">Reference proteome</keyword>
<dbReference type="Pfam" id="PF13561">
    <property type="entry name" value="adh_short_C2"/>
    <property type="match status" value="1"/>
</dbReference>
<name>A0A0C9W794_9AGAM</name>
<dbReference type="Proteomes" id="UP000053820">
    <property type="component" value="Unassembled WGS sequence"/>
</dbReference>
<accession>A0A0C9W794</accession>
<dbReference type="GO" id="GO:0048038">
    <property type="term" value="F:quinone binding"/>
    <property type="evidence" value="ECO:0007669"/>
    <property type="project" value="TreeGrafter"/>
</dbReference>
<sequence>MSVDSAPKGVALVTGSGRGIGRSIALRLASEGYDLGLNDIPKNKGNLDEISAEIASEYPGRRVCVLLADVSVEDEVKAMVEGVVKQLGQLDVMVANAGIARFGTLLQTTTEDWDTVLAVNARGTFLCYKYAAQQMIAQKTKGRIIGASSVAGKQGQAILDAYCASKFAVRGLTQCAAIELGRYGITVNAYAPGPIDTDMLTQLHNATIQHTGDEGGIYAEMERTTALGYLGNPKDIAGLVSYLVSPEAHFITGQTLSINGGLYFD</sequence>
<dbReference type="InterPro" id="IPR002347">
    <property type="entry name" value="SDR_fam"/>
</dbReference>